<keyword evidence="6" id="KW-0472">Membrane</keyword>
<evidence type="ECO:0000256" key="4">
    <source>
        <dbReference type="ARBA" id="ARBA00022679"/>
    </source>
</evidence>
<feature type="transmembrane region" description="Helical" evidence="6">
    <location>
        <begin position="702"/>
        <end position="721"/>
    </location>
</feature>
<evidence type="ECO:0000256" key="5">
    <source>
        <dbReference type="SAM" id="MobiDB-lite"/>
    </source>
</evidence>
<evidence type="ECO:0000313" key="7">
    <source>
        <dbReference type="EMBL" id="MCL6423954.1"/>
    </source>
</evidence>
<feature type="transmembrane region" description="Helical" evidence="6">
    <location>
        <begin position="375"/>
        <end position="395"/>
    </location>
</feature>
<feature type="transmembrane region" description="Helical" evidence="6">
    <location>
        <begin position="664"/>
        <end position="690"/>
    </location>
</feature>
<dbReference type="SUPFAM" id="SSF53448">
    <property type="entry name" value="Nucleotide-diphospho-sugar transferases"/>
    <property type="match status" value="1"/>
</dbReference>
<keyword evidence="6" id="KW-1133">Transmembrane helix</keyword>
<dbReference type="PANTHER" id="PTHR43179:SF12">
    <property type="entry name" value="GALACTOFURANOSYLTRANSFERASE GLFT2"/>
    <property type="match status" value="1"/>
</dbReference>
<comment type="caution">
    <text evidence="7">The sequence shown here is derived from an EMBL/GenBank/DDBJ whole genome shotgun (WGS) entry which is preliminary data.</text>
</comment>
<feature type="transmembrane region" description="Helical" evidence="6">
    <location>
        <begin position="1145"/>
        <end position="1167"/>
    </location>
</feature>
<feature type="region of interest" description="Disordered" evidence="5">
    <location>
        <begin position="105"/>
        <end position="148"/>
    </location>
</feature>
<keyword evidence="8" id="KW-1185">Reference proteome</keyword>
<gene>
    <name evidence="7" type="ORF">Bequi_11285</name>
</gene>
<dbReference type="InterPro" id="IPR029044">
    <property type="entry name" value="Nucleotide-diphossugar_trans"/>
</dbReference>
<feature type="transmembrane region" description="Helical" evidence="6">
    <location>
        <begin position="576"/>
        <end position="596"/>
    </location>
</feature>
<dbReference type="PANTHER" id="PTHR43179">
    <property type="entry name" value="RHAMNOSYLTRANSFERASE WBBL"/>
    <property type="match status" value="1"/>
</dbReference>
<feature type="transmembrane region" description="Helical" evidence="6">
    <location>
        <begin position="608"/>
        <end position="626"/>
    </location>
</feature>
<feature type="transmembrane region" description="Helical" evidence="6">
    <location>
        <begin position="865"/>
        <end position="888"/>
    </location>
</feature>
<organism evidence="7 8">
    <name type="scientific">Brachybacterium equifaecis</name>
    <dbReference type="NCBI Taxonomy" id="2910770"/>
    <lineage>
        <taxon>Bacteria</taxon>
        <taxon>Bacillati</taxon>
        <taxon>Actinomycetota</taxon>
        <taxon>Actinomycetes</taxon>
        <taxon>Micrococcales</taxon>
        <taxon>Dermabacteraceae</taxon>
        <taxon>Brachybacterium</taxon>
    </lineage>
</organism>
<feature type="transmembrane region" description="Helical" evidence="6">
    <location>
        <begin position="769"/>
        <end position="790"/>
    </location>
</feature>
<dbReference type="Gene3D" id="3.90.550.10">
    <property type="entry name" value="Spore Coat Polysaccharide Biosynthesis Protein SpsA, Chain A"/>
    <property type="match status" value="1"/>
</dbReference>
<evidence type="ECO:0000256" key="6">
    <source>
        <dbReference type="SAM" id="Phobius"/>
    </source>
</evidence>
<protein>
    <recommendedName>
        <fullName evidence="9">Glycosyl transferase</fullName>
    </recommendedName>
</protein>
<evidence type="ECO:0000256" key="3">
    <source>
        <dbReference type="ARBA" id="ARBA00022676"/>
    </source>
</evidence>
<evidence type="ECO:0000256" key="1">
    <source>
        <dbReference type="ARBA" id="ARBA00004776"/>
    </source>
</evidence>
<evidence type="ECO:0000313" key="8">
    <source>
        <dbReference type="Proteomes" id="UP001203761"/>
    </source>
</evidence>
<accession>A0ABT0R2I0</accession>
<evidence type="ECO:0000256" key="2">
    <source>
        <dbReference type="ARBA" id="ARBA00006739"/>
    </source>
</evidence>
<keyword evidence="4" id="KW-0808">Transferase</keyword>
<feature type="transmembrane region" description="Helical" evidence="6">
    <location>
        <begin position="799"/>
        <end position="817"/>
    </location>
</feature>
<sequence>MTVQGLPAQGRSVSAVVLLGELHRADSLDATIVALAHQSEPADRVVVAAAARLDQEVENLLTEAFDAGRIDEVLRIPDAPGSSRQGAFLSGAVREVLRLLSAPADAPESELPEQPELQGAPDLPDDPERSEAADPLAPPRARGGHERVIDPEVALKEMRREAGSLAQVPVRLREGESAVGSRARGRRRARVGADSWLWLLTADAVPGHESLEQLLRELDGSPTTAVVGSKRLTPRPDDEGPLFAEDDPWIEPAAGSDEADQLLDVGLTLTHTGRVITGIDPGEVDQGQADWREDALAVALPGMLVREHTLVQVGGFDPALPTPWAEIDLCQRVWRSGERVAVAGLSRVLADTPERPEAEATKEFRRGQILARLKSASLPIALLTLVVLVPLETLGRVVARIVGHRPALALAEISGVLSALPSIPAVMGRGMRTSRHSPVPRRRLAPLYLPVGENLRQRGAALWTRVFADDERSRRIRRTTWGISGTSHGADDADFGRHGVWTLMLLALSAIVGLLAVRPLLTRGRLEGPLLLPLSPDWEEARQSAWASWIPAGLGERGPADALVRLAGLAPLPGEGLVSLLLILAIPLSALGAWWAAGAITRAVGARLALAVVWGAAPPLLAALIAGAWPLVLVHVLLPLLALAVGRAIGLVHKVSQASVSAAAAAGLLLLVIGAVQPVLVLLVGAALGALAPLVPGRRLRLLWAVIPSLALHLPLLPVYVAHPSALLHAAGVPASAAQPSALELLALWPAPAPQWNGLGPVLGSGAAQLAPLLLLVPVLAAALLAPFLYGDAGRAGRYGLLVAAGAIALVLLARTVPTALTEDARVSVPVHALLSCVLIALMIAAAAAYDALARFAQQSRRRRILAAVSGALVAAVSVSTVIGWALVLPSALQVHRTEAVVVPQAARDESVSPARTRVLLLTETEADAAAGTETDGEVLSPSAGRVDAQLLVDGGPVISQLSGVAEARDLDQVLAGAAVDADPGSEALRAASSQLLSAGAPAAPTQLRTLAIGYVVVPGAAEDSQALVDALDSSPQLEKVTQNASGGLWRVVDAGSRATVRPLGVAPDPAADVAVPAGVVTASGEIAAAPEERVVVLSERRDSAWRARIDGTELAPVTVDGWAQGWALPAGAAGQLEIDRPSLIALPAQLLLLVVVVVTALVAIPWRSSGPRRRRDETWFGGVL</sequence>
<reference evidence="7" key="1">
    <citation type="submission" date="2022-02" db="EMBL/GenBank/DDBJ databases">
        <authorList>
            <person name="Lee M."/>
            <person name="Kim S.-J."/>
            <person name="Jung M.-Y."/>
        </authorList>
    </citation>
    <scope>NUCLEOTIDE SEQUENCE</scope>
    <source>
        <strain evidence="7">JHP9</strain>
    </source>
</reference>
<keyword evidence="3" id="KW-0328">Glycosyltransferase</keyword>
<feature type="transmembrane region" description="Helical" evidence="6">
    <location>
        <begin position="500"/>
        <end position="521"/>
    </location>
</feature>
<proteinExistence type="inferred from homology"/>
<comment type="similarity">
    <text evidence="2">Belongs to the glycosyltransferase 2 family.</text>
</comment>
<name>A0ABT0R2I0_9MICO</name>
<feature type="transmembrane region" description="Helical" evidence="6">
    <location>
        <begin position="829"/>
        <end position="853"/>
    </location>
</feature>
<keyword evidence="6" id="KW-0812">Transmembrane</keyword>
<comment type="pathway">
    <text evidence="1">Cell wall biogenesis; cell wall polysaccharide biosynthesis.</text>
</comment>
<dbReference type="Proteomes" id="UP001203761">
    <property type="component" value="Unassembled WGS sequence"/>
</dbReference>
<evidence type="ECO:0008006" key="9">
    <source>
        <dbReference type="Google" id="ProtNLM"/>
    </source>
</evidence>
<dbReference type="EMBL" id="JAKNCJ010000006">
    <property type="protein sequence ID" value="MCL6423954.1"/>
    <property type="molecule type" value="Genomic_DNA"/>
</dbReference>
<dbReference type="RefSeq" id="WP_249738034.1">
    <property type="nucleotide sequence ID" value="NZ_JAKNCJ010000006.1"/>
</dbReference>